<evidence type="ECO:0000256" key="11">
    <source>
        <dbReference type="ARBA" id="ARBA00040213"/>
    </source>
</evidence>
<evidence type="ECO:0000256" key="16">
    <source>
        <dbReference type="PROSITE-ProRule" id="PRU10141"/>
    </source>
</evidence>
<dbReference type="Gene3D" id="3.30.200.20">
    <property type="entry name" value="Phosphorylase Kinase, domain 1"/>
    <property type="match status" value="1"/>
</dbReference>
<feature type="compositionally biased region" description="Basic residues" evidence="17">
    <location>
        <begin position="135"/>
        <end position="145"/>
    </location>
</feature>
<feature type="region of interest" description="Disordered" evidence="17">
    <location>
        <begin position="1017"/>
        <end position="1058"/>
    </location>
</feature>
<dbReference type="GO" id="GO:0008024">
    <property type="term" value="C:cyclin/CDK positive transcription elongation factor complex"/>
    <property type="evidence" value="ECO:0007669"/>
    <property type="project" value="TreeGrafter"/>
</dbReference>
<feature type="region of interest" description="Disordered" evidence="17">
    <location>
        <begin position="66"/>
        <end position="155"/>
    </location>
</feature>
<keyword evidence="6" id="KW-0808">Transferase</keyword>
<evidence type="ECO:0000256" key="10">
    <source>
        <dbReference type="ARBA" id="ARBA00023242"/>
    </source>
</evidence>
<feature type="region of interest" description="Disordered" evidence="17">
    <location>
        <begin position="1951"/>
        <end position="1972"/>
    </location>
</feature>
<name>A0A7R9JUI4_TIMGE</name>
<feature type="region of interest" description="Disordered" evidence="17">
    <location>
        <begin position="1895"/>
        <end position="1915"/>
    </location>
</feature>
<feature type="compositionally biased region" description="Basic residues" evidence="17">
    <location>
        <begin position="746"/>
        <end position="764"/>
    </location>
</feature>
<feature type="region of interest" description="Disordered" evidence="17">
    <location>
        <begin position="1818"/>
        <end position="1876"/>
    </location>
</feature>
<dbReference type="EC" id="2.7.11.22" evidence="4"/>
<feature type="compositionally biased region" description="Acidic residues" evidence="17">
    <location>
        <begin position="453"/>
        <end position="463"/>
    </location>
</feature>
<dbReference type="PROSITE" id="PS00107">
    <property type="entry name" value="PROTEIN_KINASE_ATP"/>
    <property type="match status" value="1"/>
</dbReference>
<dbReference type="SUPFAM" id="SSF56112">
    <property type="entry name" value="Protein kinase-like (PK-like)"/>
    <property type="match status" value="1"/>
</dbReference>
<feature type="compositionally biased region" description="Polar residues" evidence="17">
    <location>
        <begin position="1017"/>
        <end position="1030"/>
    </location>
</feature>
<dbReference type="InterPro" id="IPR008271">
    <property type="entry name" value="Ser/Thr_kinase_AS"/>
</dbReference>
<dbReference type="GO" id="GO:0008353">
    <property type="term" value="F:RNA polymerase II CTD heptapeptide repeat kinase activity"/>
    <property type="evidence" value="ECO:0007669"/>
    <property type="project" value="UniProtKB-EC"/>
</dbReference>
<keyword evidence="5" id="KW-0723">Serine/threonine-protein kinase</keyword>
<evidence type="ECO:0000256" key="2">
    <source>
        <dbReference type="ARBA" id="ARBA00006485"/>
    </source>
</evidence>
<feature type="compositionally biased region" description="Basic residues" evidence="17">
    <location>
        <begin position="720"/>
        <end position="739"/>
    </location>
</feature>
<dbReference type="InterPro" id="IPR017441">
    <property type="entry name" value="Protein_kinase_ATP_BS"/>
</dbReference>
<dbReference type="GO" id="GO:0004693">
    <property type="term" value="F:cyclin-dependent protein serine/threonine kinase activity"/>
    <property type="evidence" value="ECO:0007669"/>
    <property type="project" value="UniProtKB-EC"/>
</dbReference>
<gene>
    <name evidence="19" type="ORF">TGEB3V08_LOCUS3682</name>
</gene>
<feature type="compositionally biased region" description="Basic and acidic residues" evidence="17">
    <location>
        <begin position="244"/>
        <end position="256"/>
    </location>
</feature>
<dbReference type="EC" id="2.7.11.23" evidence="3"/>
<dbReference type="CDD" id="cd07864">
    <property type="entry name" value="STKc_CDK12"/>
    <property type="match status" value="1"/>
</dbReference>
<proteinExistence type="inferred from homology"/>
<comment type="similarity">
    <text evidence="2">Belongs to the protein kinase superfamily. CMGC Ser/Thr protein kinase family. CDC2/CDKX subfamily.</text>
</comment>
<dbReference type="GO" id="GO:0030332">
    <property type="term" value="F:cyclin binding"/>
    <property type="evidence" value="ECO:0007669"/>
    <property type="project" value="TreeGrafter"/>
</dbReference>
<feature type="compositionally biased region" description="Basic residues" evidence="17">
    <location>
        <begin position="331"/>
        <end position="348"/>
    </location>
</feature>
<evidence type="ECO:0000256" key="3">
    <source>
        <dbReference type="ARBA" id="ARBA00012409"/>
    </source>
</evidence>
<feature type="region of interest" description="Disordered" evidence="17">
    <location>
        <begin position="172"/>
        <end position="804"/>
    </location>
</feature>
<evidence type="ECO:0000256" key="4">
    <source>
        <dbReference type="ARBA" id="ARBA00012425"/>
    </source>
</evidence>
<evidence type="ECO:0000256" key="6">
    <source>
        <dbReference type="ARBA" id="ARBA00022679"/>
    </source>
</evidence>
<sequence>MRCWRCQADESSSERRSFLNLVRVPAKFTTTLIPTVGFNYEEPGALGQGVVLTYGERCLEGGRGVHLPWDDGDMPSSRDAEQNGKIKDRRHSGSSHARSDASGSDVDNAMDASKRSKHARRHSGSKNKDPGSSSKKYHAGIKRRQSKDSGGGQDNAVLSVASSVIKPLVEYSDVSSEALSGPEAGEIQSDESARITLSEEDLSPHSDHLRRLKQPGSSGKLDSDSKSFRYHGDRKSQSAASPPRSDRRTHGIRHAESPTLVMRSPSPSYKSSGSKRRDRSSSITSNDVRHRKHRDRSPSADRHQLLSRSISPSSTLETYRKVKDDVSSSSSRHRSSNVSKKKEKKHKRDRSEKKAKAYRQSKSPPVIDRKRKKKSKHHSRSSSEEHLVEKHVSPLAPLVKDLSPVMSGEDDLLVGRDVDPGTSPSKNNVQFSKSPLYIEGNTPPLRETSDMDIVSDDEDDDDSMSTPPPPPGASPLPPATPKLLHRGGSTPVSSPHTPPLPPKAYERLNPNKFLTEEGQVSGRRSPSPSERRAAITIIRRRSLTPPQRSQSPAPRRRYHSPIGVHSRRSPTPERNPRRFKSTVEEEDDDYIRREQHLRWQVSNATPAVRSPRHRHSTLSSKVSSPLARKRRKRAGVAREKARSHKKEKDRERRHHKTKSQKKAMLRPSRSPVRVRRHISRSLSRSRSRSVQRWRHMSRSRSKSPRVRRLSPSPTYASRLAPRRSRSRSRGRISLKRPRSRTPISRVRSRSPLSRHRSRTPKRNKSNSPRTPPNKLSRLRSRSPTSRRSRSPKSPISSASSLTPNAKELRAVRMSETSLFAELVKAKKTRGLAMKRLAAIKEKEASKDSEGDDVVITNEIVNTDRVRPPETVTFNSDPNDLSIGLPIFPGVEYVPLPTQLPPNPTQHMQPPQHLQTTHHLPMTPPVVSMPTPVPNHPNMYYPPHPFMTAPPGMMMMPNPPPAPVLIPGPSRVMVNTAVPPPAVQVYPVPVTTGELRPPQQEKTPPEVVVTPPVVQPIQNTPLVTKSPQENSALPPKESVPLDPVKVSAVDPAPSGGVVSTVEVTPPLLAKPKSLTKLPMPPCLNQSDFESIDSPPSVSPSPEPEPVKVKTPPKKGIRDLPMPPVVPGTEDLSADEDLALTPPPPTLEKPTKPGKLPRPKLKRPKILNKRRSSRSSSAPMSVQSGKDWGERCVDVFEVIVQIGEGTYGQVYKARDRRSSDLVALKKVRLENEKEGFPITAVREIKILRQLNHKNIVNLREVVTDKQDALDFRKDKGSFYLVFEYMDHDLMGLLESGMVDFNEAHNASIMRQLLDGLNYCHKKNFLHRDIKCSNILMNNRGEVKLADFGLARLYSAEDRQRPYTNKVITLWYRPPELLLGEERYGPAIDVWSCGCILGELFWKKPLFRANIELAQLEAISMLCGTPTPAVWPSVIKLPLWHTLKPKKSHRRRLREEFVFMPTTALDLLDKMLELDPEKRITAEDALKSAWLKDVEPDKMPIPELPTWQDCHELWSKKRRRQLKEQQDAMLIIPAGKPLLKDKMVSGKGFDEGQDIGGSSKALKKEASGFSSREHTDAYNQAVFEAAMSIATGTGPAEELSPAVVESPTLGRPIPRIGSDTSLTPPPPQPQPASRAGVRPMSISTSSNHSETSRSPSLAPPGLEELSGGAEVESFQRQLSSVAHSVMTNYPVNMEQLMLLRNNVESDVQTTLLVETLQLELKRAASFHSNNLAPPGSTGTNLDLKQHVFNPQAANDWEKGPKMDSFDAYAVYAGDNAVSNSGSVVRSGTALATDGVRRTLASLLTRHGLTSAAVIVSKLLPKETGTESSQSRSLPMGYGDTKGVGAPPEGKPIPSYTRVDNADGSNSEELKSPEIPPHPPVMAASSYVGGRGRGRGFPRGGVRPHTTLNPSNFFPSSRLPGLRPRPPFLGSAPFSHDIPVPHPWGGIRNKFNPWNVPGNPPRVRPETRGYPGEVLV</sequence>
<feature type="compositionally biased region" description="Basic and acidic residues" evidence="17">
    <location>
        <begin position="76"/>
        <end position="86"/>
    </location>
</feature>
<dbReference type="InterPro" id="IPR050108">
    <property type="entry name" value="CDK"/>
</dbReference>
<evidence type="ECO:0000256" key="7">
    <source>
        <dbReference type="ARBA" id="ARBA00022741"/>
    </source>
</evidence>
<dbReference type="PROSITE" id="PS50011">
    <property type="entry name" value="PROTEIN_KINASE_DOM"/>
    <property type="match status" value="1"/>
</dbReference>
<feature type="compositionally biased region" description="Polar residues" evidence="17">
    <location>
        <begin position="422"/>
        <end position="433"/>
    </location>
</feature>
<keyword evidence="10" id="KW-0539">Nucleus</keyword>
<dbReference type="InterPro" id="IPR000719">
    <property type="entry name" value="Prot_kinase_dom"/>
</dbReference>
<evidence type="ECO:0000256" key="13">
    <source>
        <dbReference type="ARBA" id="ARBA00047811"/>
    </source>
</evidence>
<keyword evidence="9 16" id="KW-0067">ATP-binding</keyword>
<protein>
    <recommendedName>
        <fullName evidence="11">Cyclin-dependent kinase 12</fullName>
        <ecNumber evidence="4">2.7.11.22</ecNumber>
        <ecNumber evidence="3">2.7.11.23</ecNumber>
    </recommendedName>
    <alternativeName>
        <fullName evidence="12">Cell division protein kinase 12</fullName>
    </alternativeName>
</protein>
<comment type="subcellular location">
    <subcellularLocation>
        <location evidence="1">Nucleus</location>
    </subcellularLocation>
</comment>
<feature type="compositionally biased region" description="Basic and acidic residues" evidence="17">
    <location>
        <begin position="381"/>
        <end position="392"/>
    </location>
</feature>
<dbReference type="FunFam" id="3.30.200.20:FF:000074">
    <property type="entry name" value="cyclin-dependent kinase 12 isoform X2"/>
    <property type="match status" value="1"/>
</dbReference>
<reference evidence="19" key="1">
    <citation type="submission" date="2020-11" db="EMBL/GenBank/DDBJ databases">
        <authorList>
            <person name="Tran Van P."/>
        </authorList>
    </citation>
    <scope>NUCLEOTIDE SEQUENCE</scope>
</reference>
<feature type="compositionally biased region" description="Low complexity" evidence="17">
    <location>
        <begin position="791"/>
        <end position="801"/>
    </location>
</feature>
<feature type="compositionally biased region" description="Basic residues" evidence="17">
    <location>
        <begin position="672"/>
        <end position="708"/>
    </location>
</feature>
<feature type="compositionally biased region" description="Basic residues" evidence="17">
    <location>
        <begin position="776"/>
        <end position="790"/>
    </location>
</feature>
<evidence type="ECO:0000259" key="18">
    <source>
        <dbReference type="PROSITE" id="PS50011"/>
    </source>
</evidence>
<feature type="region of interest" description="Disordered" evidence="17">
    <location>
        <begin position="1070"/>
        <end position="1183"/>
    </location>
</feature>
<feature type="domain" description="Protein kinase" evidence="18">
    <location>
        <begin position="1194"/>
        <end position="1488"/>
    </location>
</feature>
<comment type="catalytic activity">
    <reaction evidence="14">
        <text>L-seryl-[protein] + ATP = O-phospho-L-seryl-[protein] + ADP + H(+)</text>
        <dbReference type="Rhea" id="RHEA:17989"/>
        <dbReference type="Rhea" id="RHEA-COMP:9863"/>
        <dbReference type="Rhea" id="RHEA-COMP:11604"/>
        <dbReference type="ChEBI" id="CHEBI:15378"/>
        <dbReference type="ChEBI" id="CHEBI:29999"/>
        <dbReference type="ChEBI" id="CHEBI:30616"/>
        <dbReference type="ChEBI" id="CHEBI:83421"/>
        <dbReference type="ChEBI" id="CHEBI:456216"/>
        <dbReference type="EC" id="2.7.11.22"/>
    </reaction>
</comment>
<feature type="compositionally biased region" description="Low complexity" evidence="17">
    <location>
        <begin position="263"/>
        <end position="272"/>
    </location>
</feature>
<dbReference type="GO" id="GO:0032968">
    <property type="term" value="P:positive regulation of transcription elongation by RNA polymerase II"/>
    <property type="evidence" value="ECO:0007669"/>
    <property type="project" value="TreeGrafter"/>
</dbReference>
<dbReference type="PANTHER" id="PTHR24056:SF546">
    <property type="entry name" value="CYCLIN-DEPENDENT KINASE 12"/>
    <property type="match status" value="1"/>
</dbReference>
<dbReference type="EMBL" id="OE840183">
    <property type="protein sequence ID" value="CAD7589763.1"/>
    <property type="molecule type" value="Genomic_DNA"/>
</dbReference>
<dbReference type="GO" id="GO:0005524">
    <property type="term" value="F:ATP binding"/>
    <property type="evidence" value="ECO:0007669"/>
    <property type="project" value="UniProtKB-UniRule"/>
</dbReference>
<keyword evidence="7 16" id="KW-0547">Nucleotide-binding</keyword>
<evidence type="ECO:0000256" key="1">
    <source>
        <dbReference type="ARBA" id="ARBA00004123"/>
    </source>
</evidence>
<feature type="compositionally biased region" description="Low complexity" evidence="17">
    <location>
        <begin position="1638"/>
        <end position="1653"/>
    </location>
</feature>
<comment type="catalytic activity">
    <reaction evidence="13">
        <text>L-threonyl-[protein] + ATP = O-phospho-L-threonyl-[protein] + ADP + H(+)</text>
        <dbReference type="Rhea" id="RHEA:46608"/>
        <dbReference type="Rhea" id="RHEA-COMP:11060"/>
        <dbReference type="Rhea" id="RHEA-COMP:11605"/>
        <dbReference type="ChEBI" id="CHEBI:15378"/>
        <dbReference type="ChEBI" id="CHEBI:30013"/>
        <dbReference type="ChEBI" id="CHEBI:30616"/>
        <dbReference type="ChEBI" id="CHEBI:61977"/>
        <dbReference type="ChEBI" id="CHEBI:456216"/>
        <dbReference type="EC" id="2.7.11.22"/>
    </reaction>
</comment>
<feature type="compositionally biased region" description="Basic residues" evidence="17">
    <location>
        <begin position="651"/>
        <end position="664"/>
    </location>
</feature>
<feature type="compositionally biased region" description="Basic residues" evidence="17">
    <location>
        <begin position="115"/>
        <end position="125"/>
    </location>
</feature>
<feature type="compositionally biased region" description="Low complexity" evidence="17">
    <location>
        <begin position="709"/>
        <end position="719"/>
    </location>
</feature>
<feature type="compositionally biased region" description="Basic residues" evidence="17">
    <location>
        <begin position="369"/>
        <end position="380"/>
    </location>
</feature>
<evidence type="ECO:0000256" key="8">
    <source>
        <dbReference type="ARBA" id="ARBA00022777"/>
    </source>
</evidence>
<dbReference type="Pfam" id="PF00069">
    <property type="entry name" value="Pkinase"/>
    <property type="match status" value="1"/>
</dbReference>
<dbReference type="InterPro" id="IPR011009">
    <property type="entry name" value="Kinase-like_dom_sf"/>
</dbReference>
<accession>A0A7R9JUI4</accession>
<feature type="compositionally biased region" description="Basic and acidic residues" evidence="17">
    <location>
        <begin position="221"/>
        <end position="236"/>
    </location>
</feature>
<evidence type="ECO:0000313" key="19">
    <source>
        <dbReference type="EMBL" id="CAD7589763.1"/>
    </source>
</evidence>
<dbReference type="PROSITE" id="PS00108">
    <property type="entry name" value="PROTEIN_KINASE_ST"/>
    <property type="match status" value="1"/>
</dbReference>
<evidence type="ECO:0000256" key="14">
    <source>
        <dbReference type="ARBA" id="ARBA00048367"/>
    </source>
</evidence>
<keyword evidence="8" id="KW-0418">Kinase</keyword>
<evidence type="ECO:0000256" key="12">
    <source>
        <dbReference type="ARBA" id="ARBA00041920"/>
    </source>
</evidence>
<dbReference type="Gene3D" id="1.10.510.10">
    <property type="entry name" value="Transferase(Phosphotransferase) domain 1"/>
    <property type="match status" value="1"/>
</dbReference>
<feature type="compositionally biased region" description="Basic residues" evidence="17">
    <location>
        <begin position="1153"/>
        <end position="1171"/>
    </location>
</feature>
<feature type="compositionally biased region" description="Polar residues" evidence="17">
    <location>
        <begin position="306"/>
        <end position="317"/>
    </location>
</feature>
<feature type="binding site" evidence="16">
    <location>
        <position position="1223"/>
    </location>
    <ligand>
        <name>ATP</name>
        <dbReference type="ChEBI" id="CHEBI:30616"/>
    </ligand>
</feature>
<dbReference type="SMART" id="SM00220">
    <property type="entry name" value="S_TKc"/>
    <property type="match status" value="1"/>
</dbReference>
<evidence type="ECO:0000256" key="5">
    <source>
        <dbReference type="ARBA" id="ARBA00022527"/>
    </source>
</evidence>
<evidence type="ECO:0000256" key="15">
    <source>
        <dbReference type="ARBA" id="ARBA00049280"/>
    </source>
</evidence>
<evidence type="ECO:0000256" key="9">
    <source>
        <dbReference type="ARBA" id="ARBA00022840"/>
    </source>
</evidence>
<evidence type="ECO:0000256" key="17">
    <source>
        <dbReference type="SAM" id="MobiDB-lite"/>
    </source>
</evidence>
<organism evidence="19">
    <name type="scientific">Timema genevievae</name>
    <name type="common">Walking stick</name>
    <dbReference type="NCBI Taxonomy" id="629358"/>
    <lineage>
        <taxon>Eukaryota</taxon>
        <taxon>Metazoa</taxon>
        <taxon>Ecdysozoa</taxon>
        <taxon>Arthropoda</taxon>
        <taxon>Hexapoda</taxon>
        <taxon>Insecta</taxon>
        <taxon>Pterygota</taxon>
        <taxon>Neoptera</taxon>
        <taxon>Polyneoptera</taxon>
        <taxon>Phasmatodea</taxon>
        <taxon>Timematodea</taxon>
        <taxon>Timematoidea</taxon>
        <taxon>Timematidae</taxon>
        <taxon>Timema</taxon>
    </lineage>
</organism>
<feature type="region of interest" description="Disordered" evidence="17">
    <location>
        <begin position="1604"/>
        <end position="1668"/>
    </location>
</feature>
<dbReference type="FunFam" id="1.10.510.10:FF:000102">
    <property type="entry name" value="cyclin-dependent kinase 12 isoform X1"/>
    <property type="match status" value="1"/>
</dbReference>
<feature type="compositionally biased region" description="Pro residues" evidence="17">
    <location>
        <begin position="466"/>
        <end position="480"/>
    </location>
</feature>
<feature type="compositionally biased region" description="Basic and acidic residues" evidence="17">
    <location>
        <begin position="636"/>
        <end position="650"/>
    </location>
</feature>
<dbReference type="PANTHER" id="PTHR24056">
    <property type="entry name" value="CELL DIVISION PROTEIN KINASE"/>
    <property type="match status" value="1"/>
</dbReference>
<comment type="catalytic activity">
    <reaction evidence="15">
        <text>[DNA-directed RNA polymerase] + ATP = phospho-[DNA-directed RNA polymerase] + ADP + H(+)</text>
        <dbReference type="Rhea" id="RHEA:10216"/>
        <dbReference type="Rhea" id="RHEA-COMP:11321"/>
        <dbReference type="Rhea" id="RHEA-COMP:11322"/>
        <dbReference type="ChEBI" id="CHEBI:15378"/>
        <dbReference type="ChEBI" id="CHEBI:30616"/>
        <dbReference type="ChEBI" id="CHEBI:43176"/>
        <dbReference type="ChEBI" id="CHEBI:68546"/>
        <dbReference type="ChEBI" id="CHEBI:456216"/>
        <dbReference type="EC" id="2.7.11.23"/>
    </reaction>
</comment>